<accession>A0A2G5V8A2</accession>
<keyword evidence="1" id="KW-0175">Coiled coil</keyword>
<dbReference type="Pfam" id="PF00240">
    <property type="entry name" value="ubiquitin"/>
    <property type="match status" value="1"/>
</dbReference>
<dbReference type="EMBL" id="PDUG01000002">
    <property type="protein sequence ID" value="PIC47891.1"/>
    <property type="molecule type" value="Genomic_DNA"/>
</dbReference>
<dbReference type="Proteomes" id="UP000230233">
    <property type="component" value="Chromosome II"/>
</dbReference>
<organism evidence="3 4">
    <name type="scientific">Caenorhabditis nigoni</name>
    <dbReference type="NCBI Taxonomy" id="1611254"/>
    <lineage>
        <taxon>Eukaryota</taxon>
        <taxon>Metazoa</taxon>
        <taxon>Ecdysozoa</taxon>
        <taxon>Nematoda</taxon>
        <taxon>Chromadorea</taxon>
        <taxon>Rhabditida</taxon>
        <taxon>Rhabditina</taxon>
        <taxon>Rhabditomorpha</taxon>
        <taxon>Rhabditoidea</taxon>
        <taxon>Rhabditidae</taxon>
        <taxon>Peloderinae</taxon>
        <taxon>Caenorhabditis</taxon>
    </lineage>
</organism>
<dbReference type="AlphaFoldDB" id="A0A2G5V8A2"/>
<keyword evidence="4" id="KW-1185">Reference proteome</keyword>
<name>A0A2G5V8A2_9PELO</name>
<evidence type="ECO:0000256" key="1">
    <source>
        <dbReference type="SAM" id="Coils"/>
    </source>
</evidence>
<proteinExistence type="predicted"/>
<dbReference type="InterPro" id="IPR029071">
    <property type="entry name" value="Ubiquitin-like_domsf"/>
</dbReference>
<sequence length="255" mass="30375">MSDTNKILLSKIQALQTGLHELTNIVIENLTPQKSQQDLTEEHAECRKVHESQNKLLEHCVAVNQKTLLELENSRKVQKQQKEEINILKEDNEKFIEIRRKLNEENDELREELRRLKQALEDIEGKKTFQIFIRDRKTICLDVKKFDTIEDVKEKMFKRGFPCGNCFLTYAGKHLNDTHTLFYYDIQKESTLQKLNKENEKLCEELRQMKLKLVGTEENKTFQIFIKIRRYITLNVKKIDKIEDVNENVQKRILV</sequence>
<dbReference type="SMART" id="SM00213">
    <property type="entry name" value="UBQ"/>
    <property type="match status" value="1"/>
</dbReference>
<dbReference type="PANTHER" id="PTHR10666">
    <property type="entry name" value="UBIQUITIN"/>
    <property type="match status" value="1"/>
</dbReference>
<dbReference type="PRINTS" id="PR00348">
    <property type="entry name" value="UBIQUITIN"/>
</dbReference>
<dbReference type="InterPro" id="IPR019956">
    <property type="entry name" value="Ubiquitin_dom"/>
</dbReference>
<feature type="coiled-coil region" evidence="1">
    <location>
        <begin position="192"/>
        <end position="219"/>
    </location>
</feature>
<dbReference type="OrthoDB" id="5907307at2759"/>
<dbReference type="InterPro" id="IPR050158">
    <property type="entry name" value="Ubiquitin_ubiquitin-like"/>
</dbReference>
<dbReference type="SUPFAM" id="SSF54236">
    <property type="entry name" value="Ubiquitin-like"/>
    <property type="match status" value="1"/>
</dbReference>
<gene>
    <name evidence="3" type="primary">Cnig_chr_II.g7070</name>
    <name evidence="3" type="ORF">B9Z55_007070</name>
</gene>
<dbReference type="STRING" id="1611254.A0A2G5V8A2"/>
<feature type="domain" description="Ubiquitin-like" evidence="2">
    <location>
        <begin position="129"/>
        <end position="192"/>
    </location>
</feature>
<dbReference type="PROSITE" id="PS50053">
    <property type="entry name" value="UBIQUITIN_2"/>
    <property type="match status" value="1"/>
</dbReference>
<evidence type="ECO:0000313" key="4">
    <source>
        <dbReference type="Proteomes" id="UP000230233"/>
    </source>
</evidence>
<protein>
    <recommendedName>
        <fullName evidence="2">Ubiquitin-like domain-containing protein</fullName>
    </recommendedName>
</protein>
<reference evidence="4" key="1">
    <citation type="submission" date="2017-10" db="EMBL/GenBank/DDBJ databases">
        <title>Rapid genome shrinkage in a self-fertile nematode reveals novel sperm competition proteins.</title>
        <authorList>
            <person name="Yin D."/>
            <person name="Schwarz E.M."/>
            <person name="Thomas C.G."/>
            <person name="Felde R.L."/>
            <person name="Korf I.F."/>
            <person name="Cutter A.D."/>
            <person name="Schartner C.M."/>
            <person name="Ralston E.J."/>
            <person name="Meyer B.J."/>
            <person name="Haag E.S."/>
        </authorList>
    </citation>
    <scope>NUCLEOTIDE SEQUENCE [LARGE SCALE GENOMIC DNA]</scope>
    <source>
        <strain evidence="4">JU1422</strain>
    </source>
</reference>
<evidence type="ECO:0000259" key="2">
    <source>
        <dbReference type="PROSITE" id="PS50053"/>
    </source>
</evidence>
<evidence type="ECO:0000313" key="3">
    <source>
        <dbReference type="EMBL" id="PIC47891.1"/>
    </source>
</evidence>
<dbReference type="Gene3D" id="3.10.20.90">
    <property type="entry name" value="Phosphatidylinositol 3-kinase Catalytic Subunit, Chain A, domain 1"/>
    <property type="match status" value="1"/>
</dbReference>
<feature type="coiled-coil region" evidence="1">
    <location>
        <begin position="71"/>
        <end position="126"/>
    </location>
</feature>
<dbReference type="InterPro" id="IPR000626">
    <property type="entry name" value="Ubiquitin-like_dom"/>
</dbReference>
<comment type="caution">
    <text evidence="3">The sequence shown here is derived from an EMBL/GenBank/DDBJ whole genome shotgun (WGS) entry which is preliminary data.</text>
</comment>